<organism evidence="3 4">
    <name type="scientific">Phenylobacterium kunshanense</name>
    <dbReference type="NCBI Taxonomy" id="1445034"/>
    <lineage>
        <taxon>Bacteria</taxon>
        <taxon>Pseudomonadati</taxon>
        <taxon>Pseudomonadota</taxon>
        <taxon>Alphaproteobacteria</taxon>
        <taxon>Caulobacterales</taxon>
        <taxon>Caulobacteraceae</taxon>
        <taxon>Phenylobacterium</taxon>
    </lineage>
</organism>
<keyword evidence="2" id="KW-0732">Signal</keyword>
<feature type="region of interest" description="Disordered" evidence="1">
    <location>
        <begin position="77"/>
        <end position="112"/>
    </location>
</feature>
<dbReference type="Pfam" id="PF11162">
    <property type="entry name" value="DUF2946"/>
    <property type="match status" value="1"/>
</dbReference>
<feature type="chain" id="PRO_5016370846" description="DUF2946 domain-containing protein" evidence="2">
    <location>
        <begin position="21"/>
        <end position="112"/>
    </location>
</feature>
<proteinExistence type="predicted"/>
<dbReference type="InterPro" id="IPR021333">
    <property type="entry name" value="DUF2946"/>
</dbReference>
<dbReference type="RefSeq" id="WP_111274816.1">
    <property type="nucleotide sequence ID" value="NZ_QFYS01000002.1"/>
</dbReference>
<evidence type="ECO:0000313" key="4">
    <source>
        <dbReference type="Proteomes" id="UP000249524"/>
    </source>
</evidence>
<keyword evidence="4" id="KW-1185">Reference proteome</keyword>
<comment type="caution">
    <text evidence="3">The sequence shown here is derived from an EMBL/GenBank/DDBJ whole genome shotgun (WGS) entry which is preliminary data.</text>
</comment>
<feature type="signal peptide" evidence="2">
    <location>
        <begin position="1"/>
        <end position="20"/>
    </location>
</feature>
<evidence type="ECO:0000256" key="2">
    <source>
        <dbReference type="SAM" id="SignalP"/>
    </source>
</evidence>
<gene>
    <name evidence="3" type="ORF">DJ019_04515</name>
</gene>
<accession>A0A328BKL2</accession>
<dbReference type="Proteomes" id="UP000249524">
    <property type="component" value="Unassembled WGS sequence"/>
</dbReference>
<evidence type="ECO:0000256" key="1">
    <source>
        <dbReference type="SAM" id="MobiDB-lite"/>
    </source>
</evidence>
<protein>
    <recommendedName>
        <fullName evidence="5">DUF2946 domain-containing protein</fullName>
    </recommendedName>
</protein>
<dbReference type="EMBL" id="QFYS01000002">
    <property type="protein sequence ID" value="RAK67205.1"/>
    <property type="molecule type" value="Genomic_DNA"/>
</dbReference>
<evidence type="ECO:0008006" key="5">
    <source>
        <dbReference type="Google" id="ProtNLM"/>
    </source>
</evidence>
<evidence type="ECO:0000313" key="3">
    <source>
        <dbReference type="EMBL" id="RAK67205.1"/>
    </source>
</evidence>
<reference evidence="3 4" key="1">
    <citation type="submission" date="2018-05" db="EMBL/GenBank/DDBJ databases">
        <authorList>
            <person name="Lanie J.A."/>
            <person name="Ng W.-L."/>
            <person name="Kazmierczak K.M."/>
            <person name="Andrzejewski T.M."/>
            <person name="Davidsen T.M."/>
            <person name="Wayne K.J."/>
            <person name="Tettelin H."/>
            <person name="Glass J.I."/>
            <person name="Rusch D."/>
            <person name="Podicherti R."/>
            <person name="Tsui H.-C.T."/>
            <person name="Winkler M.E."/>
        </authorList>
    </citation>
    <scope>NUCLEOTIDE SEQUENCE [LARGE SCALE GENOMIC DNA]</scope>
    <source>
        <strain evidence="3 4">BUT-10</strain>
    </source>
</reference>
<name>A0A328BKL2_9CAUL</name>
<feature type="compositionally biased region" description="Pro residues" evidence="1">
    <location>
        <begin position="86"/>
        <end position="106"/>
    </location>
</feature>
<sequence>MIALCAAFILLVQMLAPAFAASGPRLPDGSLLICADGGMAPSGAPTPADDGDHSCDHCVCPASAIAPAPTATVQRVAYSAQAADPATPPRFLTPPARAPPRPPGQGPPSSDA</sequence>
<dbReference type="AlphaFoldDB" id="A0A328BKL2"/>